<dbReference type="SUPFAM" id="SSF56601">
    <property type="entry name" value="beta-lactamase/transpeptidase-like"/>
    <property type="match status" value="1"/>
</dbReference>
<evidence type="ECO:0000256" key="6">
    <source>
        <dbReference type="ARBA" id="ARBA00022676"/>
    </source>
</evidence>
<keyword evidence="4" id="KW-0121">Carboxypeptidase</keyword>
<evidence type="ECO:0000256" key="12">
    <source>
        <dbReference type="SAM" id="MobiDB-lite"/>
    </source>
</evidence>
<dbReference type="InterPro" id="IPR023346">
    <property type="entry name" value="Lysozyme-like_dom_sf"/>
</dbReference>
<dbReference type="InterPro" id="IPR050396">
    <property type="entry name" value="Glycosyltr_51/Transpeptidase"/>
</dbReference>
<dbReference type="EMBL" id="NRRY01000045">
    <property type="protein sequence ID" value="MBK1620666.1"/>
    <property type="molecule type" value="Genomic_DNA"/>
</dbReference>
<reference evidence="16 17" key="1">
    <citation type="journal article" date="2020" name="Microorganisms">
        <title>Osmotic Adaptation and Compatible Solute Biosynthesis of Phototrophic Bacteria as Revealed from Genome Analyses.</title>
        <authorList>
            <person name="Imhoff J.F."/>
            <person name="Rahn T."/>
            <person name="Kunzel S."/>
            <person name="Keller A."/>
            <person name="Neulinger S.C."/>
        </authorList>
    </citation>
    <scope>NUCLEOTIDE SEQUENCE [LARGE SCALE GENOMIC DNA]</scope>
    <source>
        <strain evidence="16 17">DSM 25653</strain>
    </source>
</reference>
<dbReference type="AlphaFoldDB" id="A0A9X0WC45"/>
<dbReference type="GO" id="GO:0008955">
    <property type="term" value="F:peptidoglycan glycosyltransferase activity"/>
    <property type="evidence" value="ECO:0007669"/>
    <property type="project" value="UniProtKB-EC"/>
</dbReference>
<name>A0A9X0WC45_9GAMM</name>
<dbReference type="RefSeq" id="WP_200247892.1">
    <property type="nucleotide sequence ID" value="NZ_NRRY01000045.1"/>
</dbReference>
<dbReference type="PANTHER" id="PTHR32282">
    <property type="entry name" value="BINDING PROTEIN TRANSPEPTIDASE, PUTATIVE-RELATED"/>
    <property type="match status" value="1"/>
</dbReference>
<evidence type="ECO:0000256" key="11">
    <source>
        <dbReference type="ARBA" id="ARBA00049902"/>
    </source>
</evidence>
<comment type="similarity">
    <text evidence="2">In the C-terminal section; belongs to the transpeptidase family.</text>
</comment>
<evidence type="ECO:0000256" key="5">
    <source>
        <dbReference type="ARBA" id="ARBA00022670"/>
    </source>
</evidence>
<evidence type="ECO:0000256" key="10">
    <source>
        <dbReference type="ARBA" id="ARBA00044770"/>
    </source>
</evidence>
<keyword evidence="5" id="KW-0645">Protease</keyword>
<comment type="caution">
    <text evidence="16">The sequence shown here is derived from an EMBL/GenBank/DDBJ whole genome shotgun (WGS) entry which is preliminary data.</text>
</comment>
<dbReference type="Gene3D" id="1.10.3810.10">
    <property type="entry name" value="Biosynthetic peptidoglycan transglycosylase-like"/>
    <property type="match status" value="1"/>
</dbReference>
<evidence type="ECO:0000259" key="13">
    <source>
        <dbReference type="Pfam" id="PF00905"/>
    </source>
</evidence>
<keyword evidence="17" id="KW-1185">Reference proteome</keyword>
<accession>A0A9X0WC45</accession>
<dbReference type="EC" id="2.4.99.28" evidence="10"/>
<sequence>MTIRRAVLTVLILLGTTLLLLSAGALTLNELRRSQPLDLALETSAVVLDRNGQLLRAFTVDDGRWRLPVSLGEVDPLYLRMLLGYEDQRFWQHAGVDLRALLRAAWQALRQGRIVSGGSTLTMQVVRLRLGLATGSLEDKWRQLGGALALERVKDKHQVLEAYLNLAPFGGNLEGVRAASLAWLGREPRRLTPAQAALLVALPQAPEQRRPDRSPEAARLGRDRVLSRAEALGLIDADTAAAARREPIPIQRRAFPMLAPHLARRALTLSPAAGVHRLTLDARLQARLQRLAAEHAARLPDAVSVAILVVDHGSGEVLASVGSAGLLERERDGFVDMTGALRSPGSTLKPLIYGLAFELGLAHPESLIEDRPRAFGGYVPENFDRGFQGTVTVRAALQQSLNVPAVTLLERVGPARLLARLRRAGAEPHLPKAAAGAGLAIGLGGVGLSLTDLVSIYAAIARGGDPVTLTLRDGLRLPESADRFSAFADTTASVASTDSTRPTDFAGPTGHTGLSTRTGTTAERNPVLPPRAAWYLASILSGAERLDQIGGAIALKTGTSYGYRDAWALGFDGKQVIGVWSGRPDGAAVPGLTGTEAAVPILRDAFARLDDRVPLPGPPFDVLMASSAELPPPLRRVDGNASGAPVDRLEIAFPPDGAVVDLGLGLGLGLGGGAELALKVRNGSPPFQWLANGRPIAHAPHARSVQWRPEGPGFATIAVIDGQGQSSRVSVSLQ</sequence>
<dbReference type="Proteomes" id="UP001138768">
    <property type="component" value="Unassembled WGS sequence"/>
</dbReference>
<gene>
    <name evidence="16" type="primary">pbpC</name>
    <name evidence="16" type="ORF">CKO42_19975</name>
</gene>
<proteinExistence type="inferred from homology"/>
<dbReference type="PANTHER" id="PTHR32282:SF15">
    <property type="entry name" value="PENICILLIN-BINDING PROTEIN 1C"/>
    <property type="match status" value="1"/>
</dbReference>
<evidence type="ECO:0000256" key="9">
    <source>
        <dbReference type="ARBA" id="ARBA00023268"/>
    </source>
</evidence>
<feature type="domain" description="Penicillin-binding C-terminal" evidence="15">
    <location>
        <begin position="648"/>
        <end position="730"/>
    </location>
</feature>
<evidence type="ECO:0000313" key="16">
    <source>
        <dbReference type="EMBL" id="MBK1620666.1"/>
    </source>
</evidence>
<dbReference type="InterPro" id="IPR009647">
    <property type="entry name" value="PBP_C"/>
</dbReference>
<evidence type="ECO:0000256" key="4">
    <source>
        <dbReference type="ARBA" id="ARBA00022645"/>
    </source>
</evidence>
<dbReference type="GO" id="GO:0030288">
    <property type="term" value="C:outer membrane-bounded periplasmic space"/>
    <property type="evidence" value="ECO:0007669"/>
    <property type="project" value="TreeGrafter"/>
</dbReference>
<comment type="similarity">
    <text evidence="3">In the N-terminal section; belongs to the glycosyltransferase 51 family.</text>
</comment>
<protein>
    <recommendedName>
        <fullName evidence="10">peptidoglycan glycosyltransferase</fullName>
        <ecNumber evidence="10">2.4.99.28</ecNumber>
    </recommendedName>
</protein>
<dbReference type="InterPro" id="IPR001460">
    <property type="entry name" value="PCN-bd_Tpept"/>
</dbReference>
<evidence type="ECO:0000256" key="1">
    <source>
        <dbReference type="ARBA" id="ARBA00004752"/>
    </source>
</evidence>
<evidence type="ECO:0000256" key="8">
    <source>
        <dbReference type="ARBA" id="ARBA00022801"/>
    </source>
</evidence>
<evidence type="ECO:0000259" key="14">
    <source>
        <dbReference type="Pfam" id="PF00912"/>
    </source>
</evidence>
<dbReference type="InterPro" id="IPR012338">
    <property type="entry name" value="Beta-lactam/transpept-like"/>
</dbReference>
<keyword evidence="7" id="KW-0808">Transferase</keyword>
<dbReference type="Pfam" id="PF00905">
    <property type="entry name" value="Transpeptidase"/>
    <property type="match status" value="1"/>
</dbReference>
<keyword evidence="9" id="KW-0511">Multifunctional enzyme</keyword>
<feature type="region of interest" description="Disordered" evidence="12">
    <location>
        <begin position="497"/>
        <end position="523"/>
    </location>
</feature>
<evidence type="ECO:0000256" key="3">
    <source>
        <dbReference type="ARBA" id="ARBA00007739"/>
    </source>
</evidence>
<dbReference type="GO" id="GO:0004180">
    <property type="term" value="F:carboxypeptidase activity"/>
    <property type="evidence" value="ECO:0007669"/>
    <property type="project" value="UniProtKB-KW"/>
</dbReference>
<dbReference type="InterPro" id="IPR011815">
    <property type="entry name" value="PBP_1c"/>
</dbReference>
<keyword evidence="6" id="KW-0328">Glycosyltransferase</keyword>
<keyword evidence="8" id="KW-0378">Hydrolase</keyword>
<dbReference type="NCBIfam" id="TIGR02073">
    <property type="entry name" value="PBP_1c"/>
    <property type="match status" value="1"/>
</dbReference>
<dbReference type="GO" id="GO:0006508">
    <property type="term" value="P:proteolysis"/>
    <property type="evidence" value="ECO:0007669"/>
    <property type="project" value="UniProtKB-KW"/>
</dbReference>
<evidence type="ECO:0000313" key="17">
    <source>
        <dbReference type="Proteomes" id="UP001138768"/>
    </source>
</evidence>
<dbReference type="GO" id="GO:0009252">
    <property type="term" value="P:peptidoglycan biosynthetic process"/>
    <property type="evidence" value="ECO:0007669"/>
    <property type="project" value="InterPro"/>
</dbReference>
<comment type="catalytic activity">
    <reaction evidence="11">
        <text>[GlcNAc-(1-&gt;4)-Mur2Ac(oyl-L-Ala-gamma-D-Glu-L-Lys-D-Ala-D-Ala)](n)-di-trans,octa-cis-undecaprenyl diphosphate + beta-D-GlcNAc-(1-&gt;4)-Mur2Ac(oyl-L-Ala-gamma-D-Glu-L-Lys-D-Ala-D-Ala)-di-trans,octa-cis-undecaprenyl diphosphate = [GlcNAc-(1-&gt;4)-Mur2Ac(oyl-L-Ala-gamma-D-Glu-L-Lys-D-Ala-D-Ala)](n+1)-di-trans,octa-cis-undecaprenyl diphosphate + di-trans,octa-cis-undecaprenyl diphosphate + H(+)</text>
        <dbReference type="Rhea" id="RHEA:23708"/>
        <dbReference type="Rhea" id="RHEA-COMP:9602"/>
        <dbReference type="Rhea" id="RHEA-COMP:9603"/>
        <dbReference type="ChEBI" id="CHEBI:15378"/>
        <dbReference type="ChEBI" id="CHEBI:58405"/>
        <dbReference type="ChEBI" id="CHEBI:60033"/>
        <dbReference type="ChEBI" id="CHEBI:78435"/>
        <dbReference type="EC" id="2.4.99.28"/>
    </reaction>
</comment>
<feature type="domain" description="Penicillin-binding protein transpeptidase" evidence="13">
    <location>
        <begin position="306"/>
        <end position="562"/>
    </location>
</feature>
<evidence type="ECO:0000259" key="15">
    <source>
        <dbReference type="Pfam" id="PF06832"/>
    </source>
</evidence>
<dbReference type="GO" id="GO:0008658">
    <property type="term" value="F:penicillin binding"/>
    <property type="evidence" value="ECO:0007669"/>
    <property type="project" value="InterPro"/>
</dbReference>
<organism evidence="16 17">
    <name type="scientific">Lamprobacter modestohalophilus</name>
    <dbReference type="NCBI Taxonomy" id="1064514"/>
    <lineage>
        <taxon>Bacteria</taxon>
        <taxon>Pseudomonadati</taxon>
        <taxon>Pseudomonadota</taxon>
        <taxon>Gammaproteobacteria</taxon>
        <taxon>Chromatiales</taxon>
        <taxon>Chromatiaceae</taxon>
        <taxon>Lamprobacter</taxon>
    </lineage>
</organism>
<dbReference type="Gene3D" id="3.40.710.10">
    <property type="entry name" value="DD-peptidase/beta-lactamase superfamily"/>
    <property type="match status" value="1"/>
</dbReference>
<evidence type="ECO:0000256" key="2">
    <source>
        <dbReference type="ARBA" id="ARBA00007090"/>
    </source>
</evidence>
<dbReference type="InterPro" id="IPR001264">
    <property type="entry name" value="Glyco_trans_51"/>
</dbReference>
<comment type="pathway">
    <text evidence="1">Cell wall biogenesis; peptidoglycan biosynthesis.</text>
</comment>
<feature type="domain" description="Glycosyl transferase family 51" evidence="14">
    <location>
        <begin position="53"/>
        <end position="228"/>
    </location>
</feature>
<evidence type="ECO:0000256" key="7">
    <source>
        <dbReference type="ARBA" id="ARBA00022679"/>
    </source>
</evidence>
<dbReference type="Pfam" id="PF00912">
    <property type="entry name" value="Transgly"/>
    <property type="match status" value="1"/>
</dbReference>
<feature type="compositionally biased region" description="Polar residues" evidence="12">
    <location>
        <begin position="512"/>
        <end position="523"/>
    </location>
</feature>
<dbReference type="InterPro" id="IPR036950">
    <property type="entry name" value="PBP_transglycosylase"/>
</dbReference>
<dbReference type="Pfam" id="PF06832">
    <property type="entry name" value="BiPBP_C"/>
    <property type="match status" value="1"/>
</dbReference>
<dbReference type="SUPFAM" id="SSF53955">
    <property type="entry name" value="Lysozyme-like"/>
    <property type="match status" value="1"/>
</dbReference>